<dbReference type="InterPro" id="IPR001487">
    <property type="entry name" value="Bromodomain"/>
</dbReference>
<dbReference type="PROSITE" id="PS50014">
    <property type="entry name" value="BROMODOMAIN_2"/>
    <property type="match status" value="1"/>
</dbReference>
<feature type="region of interest" description="Disordered" evidence="13">
    <location>
        <begin position="282"/>
        <end position="311"/>
    </location>
</feature>
<feature type="region of interest" description="Disordered" evidence="13">
    <location>
        <begin position="948"/>
        <end position="981"/>
    </location>
</feature>
<dbReference type="SMART" id="SM00508">
    <property type="entry name" value="PostSET"/>
    <property type="match status" value="1"/>
</dbReference>
<evidence type="ECO:0000256" key="8">
    <source>
        <dbReference type="ARBA" id="ARBA00023242"/>
    </source>
</evidence>
<reference evidence="17" key="1">
    <citation type="submission" date="2021-01" db="EMBL/GenBank/DDBJ databases">
        <authorList>
            <person name="Corre E."/>
            <person name="Pelletier E."/>
            <person name="Niang G."/>
            <person name="Scheremetjew M."/>
            <person name="Finn R."/>
            <person name="Kale V."/>
            <person name="Holt S."/>
            <person name="Cochrane G."/>
            <person name="Meng A."/>
            <person name="Brown T."/>
            <person name="Cohen L."/>
        </authorList>
    </citation>
    <scope>NUCLEOTIDE SEQUENCE</scope>
    <source>
        <strain evidence="17">Isolate 1302-5</strain>
    </source>
</reference>
<evidence type="ECO:0000256" key="12">
    <source>
        <dbReference type="PROSITE-ProRule" id="PRU00035"/>
    </source>
</evidence>
<dbReference type="PRINTS" id="PR00503">
    <property type="entry name" value="BROMODOMAIN"/>
</dbReference>
<dbReference type="SMART" id="SM00297">
    <property type="entry name" value="BROMO"/>
    <property type="match status" value="1"/>
</dbReference>
<dbReference type="CDD" id="cd04369">
    <property type="entry name" value="Bromodomain"/>
    <property type="match status" value="1"/>
</dbReference>
<keyword evidence="7 12" id="KW-0103">Bromodomain</keyword>
<keyword evidence="5" id="KW-0949">S-adenosyl-L-methionine</keyword>
<dbReference type="SUPFAM" id="SSF82199">
    <property type="entry name" value="SET domain"/>
    <property type="match status" value="1"/>
</dbReference>
<dbReference type="PANTHER" id="PTHR45814">
    <property type="entry name" value="HISTONE-LYSINE N-METHYLTRANSFERASE SETD1"/>
    <property type="match status" value="1"/>
</dbReference>
<proteinExistence type="predicted"/>
<comment type="catalytic activity">
    <reaction evidence="9">
        <text>L-lysyl(4)-[histone H3] + 3 S-adenosyl-L-methionine = N(6),N(6),N(6)-trimethyl-L-lysyl(4)-[histone H3] + 3 S-adenosyl-L-homocysteine + 3 H(+)</text>
        <dbReference type="Rhea" id="RHEA:60260"/>
        <dbReference type="Rhea" id="RHEA-COMP:15537"/>
        <dbReference type="Rhea" id="RHEA-COMP:15547"/>
        <dbReference type="ChEBI" id="CHEBI:15378"/>
        <dbReference type="ChEBI" id="CHEBI:29969"/>
        <dbReference type="ChEBI" id="CHEBI:57856"/>
        <dbReference type="ChEBI" id="CHEBI:59789"/>
        <dbReference type="ChEBI" id="CHEBI:61961"/>
        <dbReference type="EC" id="2.1.1.354"/>
    </reaction>
</comment>
<keyword evidence="6" id="KW-0156">Chromatin regulator</keyword>
<evidence type="ECO:0000259" key="16">
    <source>
        <dbReference type="PROSITE" id="PS50868"/>
    </source>
</evidence>
<evidence type="ECO:0000256" key="6">
    <source>
        <dbReference type="ARBA" id="ARBA00022853"/>
    </source>
</evidence>
<dbReference type="PROSITE" id="PS50280">
    <property type="entry name" value="SET"/>
    <property type="match status" value="1"/>
</dbReference>
<dbReference type="GO" id="GO:0032259">
    <property type="term" value="P:methylation"/>
    <property type="evidence" value="ECO:0007669"/>
    <property type="project" value="UniProtKB-KW"/>
</dbReference>
<feature type="domain" description="Post-SET" evidence="16">
    <location>
        <begin position="1488"/>
        <end position="1504"/>
    </location>
</feature>
<dbReference type="InterPro" id="IPR046341">
    <property type="entry name" value="SET_dom_sf"/>
</dbReference>
<dbReference type="EMBL" id="HBKQ01046478">
    <property type="protein sequence ID" value="CAE2271139.1"/>
    <property type="molecule type" value="Transcribed_RNA"/>
</dbReference>
<evidence type="ECO:0000256" key="3">
    <source>
        <dbReference type="ARBA" id="ARBA00022603"/>
    </source>
</evidence>
<accession>A0A7S4JQI0</accession>
<feature type="compositionally biased region" description="Acidic residues" evidence="13">
    <location>
        <begin position="204"/>
        <end position="219"/>
    </location>
</feature>
<dbReference type="CDD" id="cd10518">
    <property type="entry name" value="SET_SETD1-like"/>
    <property type="match status" value="1"/>
</dbReference>
<name>A0A7S4JQI0_9STRA</name>
<protein>
    <recommendedName>
        <fullName evidence="2">[histone H3]-lysine(4) N-trimethyltransferase</fullName>
        <ecNumber evidence="2">2.1.1.354</ecNumber>
    </recommendedName>
</protein>
<dbReference type="InterPro" id="IPR036427">
    <property type="entry name" value="Bromodomain-like_sf"/>
</dbReference>
<evidence type="ECO:0000259" key="14">
    <source>
        <dbReference type="PROSITE" id="PS50014"/>
    </source>
</evidence>
<comment type="subcellular location">
    <subcellularLocation>
        <location evidence="1">Nucleus</location>
    </subcellularLocation>
</comment>
<evidence type="ECO:0000256" key="7">
    <source>
        <dbReference type="ARBA" id="ARBA00023117"/>
    </source>
</evidence>
<dbReference type="GO" id="GO:0140999">
    <property type="term" value="F:histone H3K4 trimethyltransferase activity"/>
    <property type="evidence" value="ECO:0007669"/>
    <property type="project" value="UniProtKB-EC"/>
</dbReference>
<feature type="region of interest" description="Disordered" evidence="13">
    <location>
        <begin position="1520"/>
        <end position="1548"/>
    </location>
</feature>
<comment type="catalytic activity">
    <reaction evidence="11">
        <text>N(6),N(6)-dimethyl-L-lysyl(4)-[histone H3] + S-adenosyl-L-methionine = N(6),N(6),N(6)-trimethyl-L-lysyl(4)-[histone H3] + S-adenosyl-L-homocysteine + H(+)</text>
        <dbReference type="Rhea" id="RHEA:60272"/>
        <dbReference type="Rhea" id="RHEA-COMP:15537"/>
        <dbReference type="Rhea" id="RHEA-COMP:15540"/>
        <dbReference type="ChEBI" id="CHEBI:15378"/>
        <dbReference type="ChEBI" id="CHEBI:57856"/>
        <dbReference type="ChEBI" id="CHEBI:59789"/>
        <dbReference type="ChEBI" id="CHEBI:61961"/>
        <dbReference type="ChEBI" id="CHEBI:61976"/>
    </reaction>
</comment>
<dbReference type="Pfam" id="PF00439">
    <property type="entry name" value="Bromodomain"/>
    <property type="match status" value="1"/>
</dbReference>
<sequence>MARLEEDPWYCPGCFLEKKSSSAQGSSRGRRGRSRSKQRCVECLQSGGLPMGKCEGCGVSMHVPSCRVEVEDADDEVALSLLAREEQMKMKPLCTNCRAEGVVADEEEEKLGLKKGKKRLGRSDSNALSSTGGKRRRGRSMDEAENMNDSIENSDLAAFSLQRGQRAPGKGGNRGGRGRGRGSRGGRGGRSRLIASPNDRSVEEVVDDENDEPYVDGEDGSSSRKRSRSPKLLASLEGIEAVQGDPTPKRRKPGRPPLTPEEKEARKEERKRIKRLEAMLRKEAAEEERNGATVASAPETGMTPPSNESNELQAAGANEYGNEEGVVTLADGSTLDVDTHTAILSNLRAEKPTRATPGFFFFLSDHRLRIERHLTKRDRTFKTTRIGSLERNELIAKEGAVMWLSTEYEERKRYIEMSLNDFQKRIVAWKEEEHIREMLSTGEDDTAGLDGTGGDTGDPSGQVADEGDSIGLDDDGHWRNRHARLISASRIRCRPHDDSGEKKRRSRNRILLDILQDSRFHSLPMIDPSRLLSDFVDLSQRSKMTVPFFTVQGPVATGLGDECLGCQRGWDHFCPVLNRQFPAVEHRAKLQPPLSTLIATRIGLGSVRVPSQKCEVVEKIPSTVKEIREQMRNPSQKDRFTSAPSCYLNMPDSRYDDVVHFVEAAAQVKISEAAFNSSTTNAEEANEAPNNTPSAPESPKTKALSRGILPTRGKRRPSDASVSLFEEAGSSSFPSEAKMWQCGRCDSVTRMANGCISCRRSHLVAEMARHGYSGAISVGKAAASEEGGANPADSGGKEEHEGGYLTIASIMLGREPLKHSNFERQQSGQRLIASAVTTSPWKPNAVLPPKDFASSLLSSHSNEIKQVDGGDNNDGEGSIQSGVGDNSAAEDDSDSGAVNGTNPSEEAPMAGEVIDGSLDEHSKEEDSGINGPKELSVDAPLVDEDVKMAPQAKSSPPSSRLRGSRDSVTNSASAPETEQDRQVIAEAHKEEADELLRKCVFTACCGILLSLLRRDPLRLFAEPVPPSVEGYTKMIKRPIDFGVVRRRVLKGRYTTLKSFVQDARLLCANALVFNPEGSIYAITAKDIFESLEVMQKRASFWISTMKNAHSSHFSKFGRRPSRDIDESQKGGSWDPENETNATRDEDDPFKELRVSWPGAAEMLDQVDYLRSQLRSDFLRTRENESAYFGALAVKRIAAAAEASLASTPDSGGIHEPSVRRNFKSDEALRDHIDESVADVNGPVQLRDEPSWREESVLRFLRNVQSRRIEMRTSSESGCARCDGIRSDAEEAKLATREATMRRRRRSDGVRPRVHESRIGRSTGLASANARQRVANEAKAGEDTLRTTAGEIITATARDKSVSVRGSRIHGWGLYTDHPFKKGEIVAEYVGEFVGNAVADAREKMYRRMRIQDYQFRVSNDLVIDATLQGGHARYINHSCDPNCAAKIIDGAPPNKELKRVIIVSQRNIPAMEEITYDYQFPLELDLMKRIPCNCGSKLCRGFMNWDLPEVGSKTTRYQMMKASRARDRASRKSSGRGASARRLCASKL</sequence>
<evidence type="ECO:0000313" key="17">
    <source>
        <dbReference type="EMBL" id="CAE2271139.1"/>
    </source>
</evidence>
<dbReference type="Pfam" id="PF00856">
    <property type="entry name" value="SET"/>
    <property type="match status" value="1"/>
</dbReference>
<feature type="region of interest" description="Disordered" evidence="13">
    <location>
        <begin position="108"/>
        <end position="147"/>
    </location>
</feature>
<organism evidence="17">
    <name type="scientific">Odontella aurita</name>
    <dbReference type="NCBI Taxonomy" id="265563"/>
    <lineage>
        <taxon>Eukaryota</taxon>
        <taxon>Sar</taxon>
        <taxon>Stramenopiles</taxon>
        <taxon>Ochrophyta</taxon>
        <taxon>Bacillariophyta</taxon>
        <taxon>Mediophyceae</taxon>
        <taxon>Biddulphiophycidae</taxon>
        <taxon>Eupodiscales</taxon>
        <taxon>Odontellaceae</taxon>
        <taxon>Odontella</taxon>
    </lineage>
</organism>
<feature type="region of interest" description="Disordered" evidence="13">
    <location>
        <begin position="678"/>
        <end position="722"/>
    </location>
</feature>
<evidence type="ECO:0000259" key="15">
    <source>
        <dbReference type="PROSITE" id="PS50280"/>
    </source>
</evidence>
<comment type="catalytic activity">
    <reaction evidence="10">
        <text>N(6)-methyl-L-lysyl(4)-[histone H3] + S-adenosyl-L-methionine = N(6),N(6)-dimethyl-L-lysyl(4)-[histone H3] + S-adenosyl-L-homocysteine + H(+)</text>
        <dbReference type="Rhea" id="RHEA:60268"/>
        <dbReference type="Rhea" id="RHEA-COMP:15540"/>
        <dbReference type="Rhea" id="RHEA-COMP:15543"/>
        <dbReference type="ChEBI" id="CHEBI:15378"/>
        <dbReference type="ChEBI" id="CHEBI:57856"/>
        <dbReference type="ChEBI" id="CHEBI:59789"/>
        <dbReference type="ChEBI" id="CHEBI:61929"/>
        <dbReference type="ChEBI" id="CHEBI:61976"/>
    </reaction>
</comment>
<evidence type="ECO:0000256" key="4">
    <source>
        <dbReference type="ARBA" id="ARBA00022679"/>
    </source>
</evidence>
<evidence type="ECO:0000256" key="9">
    <source>
        <dbReference type="ARBA" id="ARBA00047571"/>
    </source>
</evidence>
<feature type="region of interest" description="Disordered" evidence="13">
    <location>
        <begin position="1112"/>
        <end position="1149"/>
    </location>
</feature>
<dbReference type="InterPro" id="IPR044570">
    <property type="entry name" value="Set1-like"/>
</dbReference>
<dbReference type="PROSITE" id="PS50868">
    <property type="entry name" value="POST_SET"/>
    <property type="match status" value="1"/>
</dbReference>
<keyword evidence="8" id="KW-0539">Nucleus</keyword>
<feature type="compositionally biased region" description="Low complexity" evidence="13">
    <location>
        <begin position="678"/>
        <end position="697"/>
    </location>
</feature>
<evidence type="ECO:0000256" key="10">
    <source>
        <dbReference type="ARBA" id="ARBA00047583"/>
    </source>
</evidence>
<evidence type="ECO:0000256" key="5">
    <source>
        <dbReference type="ARBA" id="ARBA00022691"/>
    </source>
</evidence>
<evidence type="ECO:0000256" key="11">
    <source>
        <dbReference type="ARBA" id="ARBA00049129"/>
    </source>
</evidence>
<dbReference type="Gene3D" id="2.170.270.10">
    <property type="entry name" value="SET domain"/>
    <property type="match status" value="1"/>
</dbReference>
<gene>
    <name evidence="17" type="ORF">OAUR00152_LOCUS32062</name>
</gene>
<evidence type="ECO:0000256" key="13">
    <source>
        <dbReference type="SAM" id="MobiDB-lite"/>
    </source>
</evidence>
<dbReference type="EC" id="2.1.1.354" evidence="2"/>
<feature type="compositionally biased region" description="Basic residues" evidence="13">
    <location>
        <begin position="28"/>
        <end position="38"/>
    </location>
</feature>
<dbReference type="SMART" id="SM00317">
    <property type="entry name" value="SET"/>
    <property type="match status" value="1"/>
</dbReference>
<feature type="compositionally biased region" description="Basic and acidic residues" evidence="13">
    <location>
        <begin position="260"/>
        <end position="270"/>
    </location>
</feature>
<dbReference type="Gene3D" id="1.20.920.10">
    <property type="entry name" value="Bromodomain-like"/>
    <property type="match status" value="1"/>
</dbReference>
<dbReference type="InterPro" id="IPR003616">
    <property type="entry name" value="Post-SET_dom"/>
</dbReference>
<dbReference type="InterPro" id="IPR001214">
    <property type="entry name" value="SET_dom"/>
</dbReference>
<feature type="region of interest" description="Disordered" evidence="13">
    <location>
        <begin position="18"/>
        <end position="38"/>
    </location>
</feature>
<evidence type="ECO:0000256" key="1">
    <source>
        <dbReference type="ARBA" id="ARBA00004123"/>
    </source>
</evidence>
<dbReference type="GO" id="GO:0048188">
    <property type="term" value="C:Set1C/COMPASS complex"/>
    <property type="evidence" value="ECO:0007669"/>
    <property type="project" value="TreeGrafter"/>
</dbReference>
<dbReference type="SUPFAM" id="SSF47370">
    <property type="entry name" value="Bromodomain"/>
    <property type="match status" value="1"/>
</dbReference>
<dbReference type="PANTHER" id="PTHR45814:SF2">
    <property type="entry name" value="HISTONE-LYSINE N-METHYLTRANSFERASE SETD1"/>
    <property type="match status" value="1"/>
</dbReference>
<feature type="region of interest" description="Disordered" evidence="13">
    <location>
        <begin position="441"/>
        <end position="476"/>
    </location>
</feature>
<feature type="compositionally biased region" description="Basic residues" evidence="13">
    <location>
        <begin position="176"/>
        <end position="190"/>
    </location>
</feature>
<keyword evidence="3" id="KW-0489">Methyltransferase</keyword>
<feature type="region of interest" description="Disordered" evidence="13">
    <location>
        <begin position="163"/>
        <end position="270"/>
    </location>
</feature>
<feature type="domain" description="Bromo" evidence="14">
    <location>
        <begin position="1028"/>
        <end position="1081"/>
    </location>
</feature>
<feature type="domain" description="SET" evidence="15">
    <location>
        <begin position="1359"/>
        <end position="1479"/>
    </location>
</feature>
<evidence type="ECO:0000256" key="2">
    <source>
        <dbReference type="ARBA" id="ARBA00012182"/>
    </source>
</evidence>
<feature type="region of interest" description="Disordered" evidence="13">
    <location>
        <begin position="863"/>
        <end position="909"/>
    </location>
</feature>
<keyword evidence="4" id="KW-0808">Transferase</keyword>